<reference evidence="2 3" key="1">
    <citation type="submission" date="2018-01" db="EMBL/GenBank/DDBJ databases">
        <title>Whole genome sequencing of Histamine producing bacteria.</title>
        <authorList>
            <person name="Butler K."/>
        </authorList>
    </citation>
    <scope>NUCLEOTIDE SEQUENCE [LARGE SCALE GENOMIC DNA]</scope>
    <source>
        <strain evidence="2 3">NCIMB 13481</strain>
    </source>
</reference>
<organism evidence="2 3">
    <name type="scientific">Photobacterium iliopiscarium</name>
    <dbReference type="NCBI Taxonomy" id="56192"/>
    <lineage>
        <taxon>Bacteria</taxon>
        <taxon>Pseudomonadati</taxon>
        <taxon>Pseudomonadota</taxon>
        <taxon>Gammaproteobacteria</taxon>
        <taxon>Vibrionales</taxon>
        <taxon>Vibrionaceae</taxon>
        <taxon>Photobacterium</taxon>
    </lineage>
</organism>
<evidence type="ECO:0008006" key="4">
    <source>
        <dbReference type="Google" id="ProtNLM"/>
    </source>
</evidence>
<sequence>MGGVSVWQLLIILTIFVIGILPWVMALLSKNVKGKDKVLWFLVSFFFSWIGYLSFKYLVVNKRKVA</sequence>
<keyword evidence="1" id="KW-1133">Transmembrane helix</keyword>
<dbReference type="AlphaFoldDB" id="A0A2T3M9F8"/>
<feature type="transmembrane region" description="Helical" evidence="1">
    <location>
        <begin position="6"/>
        <end position="26"/>
    </location>
</feature>
<evidence type="ECO:0000313" key="3">
    <source>
        <dbReference type="Proteomes" id="UP000241954"/>
    </source>
</evidence>
<evidence type="ECO:0000313" key="2">
    <source>
        <dbReference type="EMBL" id="PSV89357.1"/>
    </source>
</evidence>
<name>A0A2T3M9F8_9GAMM</name>
<protein>
    <recommendedName>
        <fullName evidence="4">Cardiolipin synthase N-terminal domain-containing protein</fullName>
    </recommendedName>
</protein>
<keyword evidence="1" id="KW-0472">Membrane</keyword>
<comment type="caution">
    <text evidence="2">The sequence shown here is derived from an EMBL/GenBank/DDBJ whole genome shotgun (WGS) entry which is preliminary data.</text>
</comment>
<feature type="transmembrane region" description="Helical" evidence="1">
    <location>
        <begin position="38"/>
        <end position="59"/>
    </location>
</feature>
<dbReference type="Proteomes" id="UP000241954">
    <property type="component" value="Unassembled WGS sequence"/>
</dbReference>
<evidence type="ECO:0000256" key="1">
    <source>
        <dbReference type="SAM" id="Phobius"/>
    </source>
</evidence>
<dbReference type="EMBL" id="PYLW01000034">
    <property type="protein sequence ID" value="PSV89357.1"/>
    <property type="molecule type" value="Genomic_DNA"/>
</dbReference>
<gene>
    <name evidence="2" type="ORF">C9I88_18965</name>
</gene>
<proteinExistence type="predicted"/>
<keyword evidence="1" id="KW-0812">Transmembrane</keyword>
<dbReference type="RefSeq" id="WP_107238046.1">
    <property type="nucleotide sequence ID" value="NZ_PYLW01000034.1"/>
</dbReference>
<accession>A0A2T3M9F8</accession>